<dbReference type="RefSeq" id="WP_011492956.1">
    <property type="nucleotide sequence ID" value="NC_007952.1"/>
</dbReference>
<dbReference type="STRING" id="266265.Bxe_B0263"/>
<evidence type="ECO:0000256" key="5">
    <source>
        <dbReference type="ARBA" id="ARBA00023002"/>
    </source>
</evidence>
<name>Q13JQ6_PARXL</name>
<dbReference type="GO" id="GO:0010181">
    <property type="term" value="F:FMN binding"/>
    <property type="evidence" value="ECO:0007669"/>
    <property type="project" value="InterPro"/>
</dbReference>
<evidence type="ECO:0000256" key="4">
    <source>
        <dbReference type="ARBA" id="ARBA00022857"/>
    </source>
</evidence>
<dbReference type="KEGG" id="bxe:Bxe_B0263"/>
<dbReference type="Gene3D" id="3.20.20.70">
    <property type="entry name" value="Aldolase class I"/>
    <property type="match status" value="1"/>
</dbReference>
<proteinExistence type="predicted"/>
<dbReference type="PATRIC" id="fig|266265.5.peg.7536"/>
<dbReference type="PANTHER" id="PTHR43303:SF4">
    <property type="entry name" value="NADPH DEHYDROGENASE C23G7.10C-RELATED"/>
    <property type="match status" value="1"/>
</dbReference>
<dbReference type="Proteomes" id="UP000001817">
    <property type="component" value="Chromosome 2"/>
</dbReference>
<dbReference type="eggNOG" id="COG1902">
    <property type="taxonomic scope" value="Bacteria"/>
</dbReference>
<dbReference type="AlphaFoldDB" id="Q13JQ6"/>
<protein>
    <submittedName>
        <fullName evidence="7">NADH-dependent flavin oxidoreductase</fullName>
    </submittedName>
</protein>
<sequence>MSTLFSPLQLRGLQVPNPIVVSPMCQYVAVDGRAGSWHVMHYGGLALSGAGTLFIESTAVEPEGRITPGDLGLWDDATHSALAHVVDGIRAHTPTRVILQLSHAGRKASSEVPWRNGQLLTPEAGGWRPYGPSATPHHPEEAAPVALDTAGLDRVRNAYVAAARRAVRLGVDGIELHGGHGYLLHQFLSPIANERTDAYGGSLENRMRFPLEVIEAVREVLPSGMPLGIKLSASDWMDAGWDLSQSVEFSRQAKRRGIDWVTASSGGISPLQKIQVAPNYQVPFSKRIREEAGVDTIAVGLVTAPTQAEDIVASGSADLVAIARGMLFNPRWGWHAAADLGGTIDGVPPSYWRAAPQGNSGIFAQATFGSR</sequence>
<keyword evidence="8" id="KW-1185">Reference proteome</keyword>
<dbReference type="OrthoDB" id="8985337at2"/>
<dbReference type="KEGG" id="bxb:DR64_5603"/>
<dbReference type="Pfam" id="PF00724">
    <property type="entry name" value="Oxidored_FMN"/>
    <property type="match status" value="1"/>
</dbReference>
<keyword evidence="3" id="KW-0288">FMN</keyword>
<evidence type="ECO:0000259" key="6">
    <source>
        <dbReference type="Pfam" id="PF00724"/>
    </source>
</evidence>
<keyword evidence="4" id="KW-0521">NADP</keyword>
<organism evidence="7 8">
    <name type="scientific">Paraburkholderia xenovorans (strain LB400)</name>
    <dbReference type="NCBI Taxonomy" id="266265"/>
    <lineage>
        <taxon>Bacteria</taxon>
        <taxon>Pseudomonadati</taxon>
        <taxon>Pseudomonadota</taxon>
        <taxon>Betaproteobacteria</taxon>
        <taxon>Burkholderiales</taxon>
        <taxon>Burkholderiaceae</taxon>
        <taxon>Paraburkholderia</taxon>
    </lineage>
</organism>
<dbReference type="InterPro" id="IPR044152">
    <property type="entry name" value="YqjM-like"/>
</dbReference>
<dbReference type="InterPro" id="IPR013785">
    <property type="entry name" value="Aldolase_TIM"/>
</dbReference>
<comment type="cofactor">
    <cofactor evidence="1">
        <name>FMN</name>
        <dbReference type="ChEBI" id="CHEBI:58210"/>
    </cofactor>
</comment>
<accession>Q13JQ6</accession>
<dbReference type="InterPro" id="IPR001155">
    <property type="entry name" value="OxRdtase_FMN_N"/>
</dbReference>
<dbReference type="EMBL" id="CP000271">
    <property type="protein sequence ID" value="ABE35683.1"/>
    <property type="molecule type" value="Genomic_DNA"/>
</dbReference>
<feature type="domain" description="NADH:flavin oxidoreductase/NADH oxidase N-terminal" evidence="6">
    <location>
        <begin position="4"/>
        <end position="335"/>
    </location>
</feature>
<evidence type="ECO:0000256" key="1">
    <source>
        <dbReference type="ARBA" id="ARBA00001917"/>
    </source>
</evidence>
<gene>
    <name evidence="7" type="ORF">Bxe_B0263</name>
</gene>
<evidence type="ECO:0000256" key="2">
    <source>
        <dbReference type="ARBA" id="ARBA00022630"/>
    </source>
</evidence>
<dbReference type="CDD" id="cd02932">
    <property type="entry name" value="OYE_YqiM_FMN"/>
    <property type="match status" value="1"/>
</dbReference>
<keyword evidence="2" id="KW-0285">Flavoprotein</keyword>
<dbReference type="PANTHER" id="PTHR43303">
    <property type="entry name" value="NADPH DEHYDROGENASE C23G7.10C-RELATED"/>
    <property type="match status" value="1"/>
</dbReference>
<dbReference type="GO" id="GO:0003959">
    <property type="term" value="F:NADPH dehydrogenase activity"/>
    <property type="evidence" value="ECO:0007669"/>
    <property type="project" value="InterPro"/>
</dbReference>
<evidence type="ECO:0000256" key="3">
    <source>
        <dbReference type="ARBA" id="ARBA00022643"/>
    </source>
</evidence>
<evidence type="ECO:0000313" key="7">
    <source>
        <dbReference type="EMBL" id="ABE35683.1"/>
    </source>
</evidence>
<dbReference type="GO" id="GO:0050661">
    <property type="term" value="F:NADP binding"/>
    <property type="evidence" value="ECO:0007669"/>
    <property type="project" value="InterPro"/>
</dbReference>
<evidence type="ECO:0000313" key="8">
    <source>
        <dbReference type="Proteomes" id="UP000001817"/>
    </source>
</evidence>
<reference evidence="7 8" key="1">
    <citation type="journal article" date="2006" name="Proc. Natl. Acad. Sci. U.S.A.">
        <title>Burkholderia xenovorans LB400 harbors a multi-replicon, 9.73-Mbp genome shaped for versatility.</title>
        <authorList>
            <person name="Chain P.S."/>
            <person name="Denef V.J."/>
            <person name="Konstantinidis K.T."/>
            <person name="Vergez L.M."/>
            <person name="Agullo L."/>
            <person name="Reyes V.L."/>
            <person name="Hauser L."/>
            <person name="Cordova M."/>
            <person name="Gomez L."/>
            <person name="Gonzalez M."/>
            <person name="Land M."/>
            <person name="Lao V."/>
            <person name="Larimer F."/>
            <person name="LiPuma J.J."/>
            <person name="Mahenthiralingam E."/>
            <person name="Malfatti S.A."/>
            <person name="Marx C.J."/>
            <person name="Parnell J.J."/>
            <person name="Ramette A."/>
            <person name="Richardson P."/>
            <person name="Seeger M."/>
            <person name="Smith D."/>
            <person name="Spilker T."/>
            <person name="Sul W.J."/>
            <person name="Tsoi T.V."/>
            <person name="Ulrich L.E."/>
            <person name="Zhulin I.B."/>
            <person name="Tiedje J.M."/>
        </authorList>
    </citation>
    <scope>NUCLEOTIDE SEQUENCE [LARGE SCALE GENOMIC DNA]</scope>
    <source>
        <strain evidence="7 8">LB400</strain>
    </source>
</reference>
<keyword evidence="5" id="KW-0560">Oxidoreductase</keyword>
<dbReference type="SUPFAM" id="SSF51395">
    <property type="entry name" value="FMN-linked oxidoreductases"/>
    <property type="match status" value="1"/>
</dbReference>